<accession>A0A917VC69</accession>
<name>A0A917VC69_9ACTN</name>
<evidence type="ECO:0000313" key="1">
    <source>
        <dbReference type="EMBL" id="GGK61688.1"/>
    </source>
</evidence>
<dbReference type="Proteomes" id="UP000645217">
    <property type="component" value="Unassembled WGS sequence"/>
</dbReference>
<comment type="caution">
    <text evidence="1">The sequence shown here is derived from an EMBL/GenBank/DDBJ whole genome shotgun (WGS) entry which is preliminary data.</text>
</comment>
<sequence>MSVNYYAFTSETPEDEEGLHIGKHVAGKEFLFRAHRDLGLVRVEAWHEFLSKPGVVIRAEHGLEKAVEELMSDATKRPADAAAAGEGHLWPRRAVSFRAERGVPFADYEFF</sequence>
<protein>
    <submittedName>
        <fullName evidence="1">Uncharacterized protein</fullName>
    </submittedName>
</protein>
<dbReference type="AlphaFoldDB" id="A0A917VC69"/>
<evidence type="ECO:0000313" key="2">
    <source>
        <dbReference type="Proteomes" id="UP000645217"/>
    </source>
</evidence>
<proteinExistence type="predicted"/>
<dbReference type="EMBL" id="BMNT01000001">
    <property type="protein sequence ID" value="GGK61688.1"/>
    <property type="molecule type" value="Genomic_DNA"/>
</dbReference>
<reference evidence="1" key="1">
    <citation type="journal article" date="2014" name="Int. J. Syst. Evol. Microbiol.">
        <title>Complete genome sequence of Corynebacterium casei LMG S-19264T (=DSM 44701T), isolated from a smear-ripened cheese.</title>
        <authorList>
            <consortium name="US DOE Joint Genome Institute (JGI-PGF)"/>
            <person name="Walter F."/>
            <person name="Albersmeier A."/>
            <person name="Kalinowski J."/>
            <person name="Ruckert C."/>
        </authorList>
    </citation>
    <scope>NUCLEOTIDE SEQUENCE</scope>
    <source>
        <strain evidence="1">JCM 13064</strain>
    </source>
</reference>
<reference evidence="1" key="2">
    <citation type="submission" date="2020-09" db="EMBL/GenBank/DDBJ databases">
        <authorList>
            <person name="Sun Q."/>
            <person name="Ohkuma M."/>
        </authorList>
    </citation>
    <scope>NUCLEOTIDE SEQUENCE</scope>
    <source>
        <strain evidence="1">JCM 13064</strain>
    </source>
</reference>
<keyword evidence="2" id="KW-1185">Reference proteome</keyword>
<organism evidence="1 2">
    <name type="scientific">Sphaerisporangium melleum</name>
    <dbReference type="NCBI Taxonomy" id="321316"/>
    <lineage>
        <taxon>Bacteria</taxon>
        <taxon>Bacillati</taxon>
        <taxon>Actinomycetota</taxon>
        <taxon>Actinomycetes</taxon>
        <taxon>Streptosporangiales</taxon>
        <taxon>Streptosporangiaceae</taxon>
        <taxon>Sphaerisporangium</taxon>
    </lineage>
</organism>
<gene>
    <name evidence="1" type="ORF">GCM10007964_01070</name>
</gene>
<dbReference type="RefSeq" id="WP_189160910.1">
    <property type="nucleotide sequence ID" value="NZ_BMNT01000001.1"/>
</dbReference>